<dbReference type="Proteomes" id="UP000289738">
    <property type="component" value="Chromosome A08"/>
</dbReference>
<keyword evidence="2" id="KW-1185">Reference proteome</keyword>
<proteinExistence type="predicted"/>
<reference evidence="1 2" key="1">
    <citation type="submission" date="2019-01" db="EMBL/GenBank/DDBJ databases">
        <title>Sequencing of cultivated peanut Arachis hypogaea provides insights into genome evolution and oil improvement.</title>
        <authorList>
            <person name="Chen X."/>
        </authorList>
    </citation>
    <scope>NUCLEOTIDE SEQUENCE [LARGE SCALE GENOMIC DNA]</scope>
    <source>
        <strain evidence="2">cv. Fuhuasheng</strain>
        <tissue evidence="1">Leaves</tissue>
    </source>
</reference>
<name>A0A445BVX9_ARAHY</name>
<comment type="caution">
    <text evidence="1">The sequence shown here is derived from an EMBL/GenBank/DDBJ whole genome shotgun (WGS) entry which is preliminary data.</text>
</comment>
<evidence type="ECO:0000313" key="2">
    <source>
        <dbReference type="Proteomes" id="UP000289738"/>
    </source>
</evidence>
<dbReference type="AlphaFoldDB" id="A0A445BVX9"/>
<organism evidence="1 2">
    <name type="scientific">Arachis hypogaea</name>
    <name type="common">Peanut</name>
    <dbReference type="NCBI Taxonomy" id="3818"/>
    <lineage>
        <taxon>Eukaryota</taxon>
        <taxon>Viridiplantae</taxon>
        <taxon>Streptophyta</taxon>
        <taxon>Embryophyta</taxon>
        <taxon>Tracheophyta</taxon>
        <taxon>Spermatophyta</taxon>
        <taxon>Magnoliopsida</taxon>
        <taxon>eudicotyledons</taxon>
        <taxon>Gunneridae</taxon>
        <taxon>Pentapetalae</taxon>
        <taxon>rosids</taxon>
        <taxon>fabids</taxon>
        <taxon>Fabales</taxon>
        <taxon>Fabaceae</taxon>
        <taxon>Papilionoideae</taxon>
        <taxon>50 kb inversion clade</taxon>
        <taxon>dalbergioids sensu lato</taxon>
        <taxon>Dalbergieae</taxon>
        <taxon>Pterocarpus clade</taxon>
        <taxon>Arachis</taxon>
    </lineage>
</organism>
<sequence>MLSTSMMMILKIGGKIVFNTVLCRIFLQHDKGVVTCKKRWYKINKAIAQFAGCYDQASRNIRSGSNTMI</sequence>
<protein>
    <submittedName>
        <fullName evidence="1">Uncharacterized protein</fullName>
    </submittedName>
</protein>
<accession>A0A445BVX9</accession>
<evidence type="ECO:0000313" key="1">
    <source>
        <dbReference type="EMBL" id="RYR42884.1"/>
    </source>
</evidence>
<dbReference type="EMBL" id="SDMP01000008">
    <property type="protein sequence ID" value="RYR42884.1"/>
    <property type="molecule type" value="Genomic_DNA"/>
</dbReference>
<gene>
    <name evidence="1" type="ORF">Ahy_A08g039320</name>
</gene>